<sequence>MRRLAAAALIAVLTLTACAVPTDPGWTPPSWPAPHVTVVDPPEPVDAASLPGVVGQRLRNDDVRVQSRWMRLPGAPAVEEGVLPSVRTAIERQETATGTGYAPQVFDVDAGLGERACVTGSTRAPAADVLADPALGPPGGTGTAVVCDIVVAVGTMIGQRVRTVTGVDGRASSDTSVLHYVDTADGRSVDAAGLWRDDAADRLWEDIVDAIRREAGALSLAPVAPPEGDAAELIAAALATTVPAEDGSLVVTVPAGFTAPELEALGIAATTGPSPVAVAPPRSAELVSDFGADLVAAVVGGAPFTPPVGPPAGAREVDCTLFPCVSLTYDDGPSEWTSVILDAAREYDAGLTFFALGQKAAGWADTLARAVSEGHLVENHTWNHPDLTTLEPDRVRAEIDDTSAALQAASGEPVRAFRPPYGAWDREVLQIAGLPAILWDVDTEDWKQPGDDELVRRAVDRPRPGSIVLQHDIHANTGRTVERVMSGLRDRGFVLVTVAQLFGGSFPTRGAWQSGR</sequence>
<comment type="caution">
    <text evidence="5">The sequence shown here is derived from an EMBL/GenBank/DDBJ whole genome shotgun (WGS) entry which is preliminary data.</text>
</comment>
<dbReference type="InterPro" id="IPR050248">
    <property type="entry name" value="Polysacc_deacetylase_ArnD"/>
</dbReference>
<dbReference type="PANTHER" id="PTHR10587">
    <property type="entry name" value="GLYCOSYL TRANSFERASE-RELATED"/>
    <property type="match status" value="1"/>
</dbReference>
<dbReference type="Proteomes" id="UP001291912">
    <property type="component" value="Unassembled WGS sequence"/>
</dbReference>
<dbReference type="EC" id="3.-.-.-" evidence="5"/>
<accession>A0ABU5N5R1</accession>
<name>A0ABU5N5R1_9MICO</name>
<keyword evidence="2 5" id="KW-0378">Hydrolase</keyword>
<proteinExistence type="predicted"/>
<gene>
    <name evidence="5" type="ORF">R2Q92_06170</name>
</gene>
<keyword evidence="6" id="KW-1185">Reference proteome</keyword>
<dbReference type="InterPro" id="IPR011330">
    <property type="entry name" value="Glyco_hydro/deAcase_b/a-brl"/>
</dbReference>
<protein>
    <submittedName>
        <fullName evidence="5">Polysaccharide deacetylase family protein</fullName>
        <ecNumber evidence="5">3.-.-.-</ecNumber>
    </submittedName>
</protein>
<dbReference type="PANTHER" id="PTHR10587:SF133">
    <property type="entry name" value="CHITIN DEACETYLASE 1-RELATED"/>
    <property type="match status" value="1"/>
</dbReference>
<keyword evidence="3" id="KW-0732">Signal</keyword>
<dbReference type="InterPro" id="IPR002509">
    <property type="entry name" value="NODB_dom"/>
</dbReference>
<dbReference type="RefSeq" id="WP_194424034.1">
    <property type="nucleotide sequence ID" value="NZ_BAAAPT010000001.1"/>
</dbReference>
<feature type="signal peptide" evidence="3">
    <location>
        <begin position="1"/>
        <end position="19"/>
    </location>
</feature>
<keyword evidence="1" id="KW-0479">Metal-binding</keyword>
<evidence type="ECO:0000256" key="1">
    <source>
        <dbReference type="ARBA" id="ARBA00022723"/>
    </source>
</evidence>
<evidence type="ECO:0000256" key="3">
    <source>
        <dbReference type="SAM" id="SignalP"/>
    </source>
</evidence>
<dbReference type="Gene3D" id="3.20.20.370">
    <property type="entry name" value="Glycoside hydrolase/deacetylase"/>
    <property type="match status" value="1"/>
</dbReference>
<dbReference type="PROSITE" id="PS51677">
    <property type="entry name" value="NODB"/>
    <property type="match status" value="1"/>
</dbReference>
<feature type="domain" description="NodB homology" evidence="4">
    <location>
        <begin position="323"/>
        <end position="496"/>
    </location>
</feature>
<dbReference type="PROSITE" id="PS51257">
    <property type="entry name" value="PROKAR_LIPOPROTEIN"/>
    <property type="match status" value="1"/>
</dbReference>
<dbReference type="SUPFAM" id="SSF88713">
    <property type="entry name" value="Glycoside hydrolase/deacetylase"/>
    <property type="match status" value="1"/>
</dbReference>
<dbReference type="CDD" id="cd10917">
    <property type="entry name" value="CE4_NodB_like_6s_7s"/>
    <property type="match status" value="1"/>
</dbReference>
<dbReference type="Pfam" id="PF01522">
    <property type="entry name" value="Polysacc_deac_1"/>
    <property type="match status" value="1"/>
</dbReference>
<evidence type="ECO:0000313" key="5">
    <source>
        <dbReference type="EMBL" id="MDZ8161418.1"/>
    </source>
</evidence>
<feature type="chain" id="PRO_5046433610" evidence="3">
    <location>
        <begin position="20"/>
        <end position="516"/>
    </location>
</feature>
<dbReference type="GO" id="GO:0016787">
    <property type="term" value="F:hydrolase activity"/>
    <property type="evidence" value="ECO:0007669"/>
    <property type="project" value="UniProtKB-KW"/>
</dbReference>
<evidence type="ECO:0000259" key="4">
    <source>
        <dbReference type="PROSITE" id="PS51677"/>
    </source>
</evidence>
<evidence type="ECO:0000256" key="2">
    <source>
        <dbReference type="ARBA" id="ARBA00022801"/>
    </source>
</evidence>
<reference evidence="5 6" key="1">
    <citation type="submission" date="2023-10" db="EMBL/GenBank/DDBJ databases">
        <title>Microbacterium xanthum sp. nov., isolated from seaweed.</title>
        <authorList>
            <person name="Lee S.D."/>
        </authorList>
    </citation>
    <scope>NUCLEOTIDE SEQUENCE [LARGE SCALE GENOMIC DNA]</scope>
    <source>
        <strain evidence="5 6">KCTC 19124</strain>
    </source>
</reference>
<dbReference type="EMBL" id="JAWJYN010000001">
    <property type="protein sequence ID" value="MDZ8161418.1"/>
    <property type="molecule type" value="Genomic_DNA"/>
</dbReference>
<evidence type="ECO:0000313" key="6">
    <source>
        <dbReference type="Proteomes" id="UP001291912"/>
    </source>
</evidence>
<organism evidence="5 6">
    <name type="scientific">Microbacterium aquimaris</name>
    <dbReference type="NCBI Taxonomy" id="459816"/>
    <lineage>
        <taxon>Bacteria</taxon>
        <taxon>Bacillati</taxon>
        <taxon>Actinomycetota</taxon>
        <taxon>Actinomycetes</taxon>
        <taxon>Micrococcales</taxon>
        <taxon>Microbacteriaceae</taxon>
        <taxon>Microbacterium</taxon>
    </lineage>
</organism>